<evidence type="ECO:0000313" key="1">
    <source>
        <dbReference type="EMBL" id="KAK4380903.1"/>
    </source>
</evidence>
<keyword evidence="2" id="KW-1185">Reference proteome</keyword>
<dbReference type="PANTHER" id="PTHR46890:SF48">
    <property type="entry name" value="RNA-DIRECTED DNA POLYMERASE"/>
    <property type="match status" value="1"/>
</dbReference>
<reference evidence="1" key="1">
    <citation type="submission" date="2020-06" db="EMBL/GenBank/DDBJ databases">
        <authorList>
            <person name="Li T."/>
            <person name="Hu X."/>
            <person name="Zhang T."/>
            <person name="Song X."/>
            <person name="Zhang H."/>
            <person name="Dai N."/>
            <person name="Sheng W."/>
            <person name="Hou X."/>
            <person name="Wei L."/>
        </authorList>
    </citation>
    <scope>NUCLEOTIDE SEQUENCE</scope>
    <source>
        <strain evidence="1">K16</strain>
        <tissue evidence="1">Leaf</tissue>
    </source>
</reference>
<dbReference type="SUPFAM" id="SSF56672">
    <property type="entry name" value="DNA/RNA polymerases"/>
    <property type="match status" value="1"/>
</dbReference>
<protein>
    <recommendedName>
        <fullName evidence="3">Reverse transcriptase domain-containing protein</fullName>
    </recommendedName>
</protein>
<evidence type="ECO:0000313" key="2">
    <source>
        <dbReference type="Proteomes" id="UP001289374"/>
    </source>
</evidence>
<gene>
    <name evidence="1" type="ORF">Sango_3019400</name>
</gene>
<evidence type="ECO:0008006" key="3">
    <source>
        <dbReference type="Google" id="ProtNLM"/>
    </source>
</evidence>
<organism evidence="1 2">
    <name type="scientific">Sesamum angolense</name>
    <dbReference type="NCBI Taxonomy" id="2727404"/>
    <lineage>
        <taxon>Eukaryota</taxon>
        <taxon>Viridiplantae</taxon>
        <taxon>Streptophyta</taxon>
        <taxon>Embryophyta</taxon>
        <taxon>Tracheophyta</taxon>
        <taxon>Spermatophyta</taxon>
        <taxon>Magnoliopsida</taxon>
        <taxon>eudicotyledons</taxon>
        <taxon>Gunneridae</taxon>
        <taxon>Pentapetalae</taxon>
        <taxon>asterids</taxon>
        <taxon>lamiids</taxon>
        <taxon>Lamiales</taxon>
        <taxon>Pedaliaceae</taxon>
        <taxon>Sesamum</taxon>
    </lineage>
</organism>
<dbReference type="InterPro" id="IPR043502">
    <property type="entry name" value="DNA/RNA_pol_sf"/>
</dbReference>
<accession>A0AAE1VSE5</accession>
<sequence>MFFRKINSRRAKQRVFQITRATGEVLTAMQDVIEEFVSYFQTLLGGTRSQRNIDLSFLQQDLKHRLTQVEANILDAPVTRNEIKEAIFDIEEDSAPGPDGYTSAFFKAAWPVVGEAISEAIVEFFRTGKLLKQVNATLLALIPKVHKPAHVSDYRPISCCNVIHKAITKILVKWMQLVLHLLIDYSQNAFVPGRSISDNILLAQELLFFFSVTVNFINKGTYK</sequence>
<reference evidence="1" key="2">
    <citation type="journal article" date="2024" name="Plant">
        <title>Genomic evolution and insights into agronomic trait innovations of Sesamum species.</title>
        <authorList>
            <person name="Miao H."/>
            <person name="Wang L."/>
            <person name="Qu L."/>
            <person name="Liu H."/>
            <person name="Sun Y."/>
            <person name="Le M."/>
            <person name="Wang Q."/>
            <person name="Wei S."/>
            <person name="Zheng Y."/>
            <person name="Lin W."/>
            <person name="Duan Y."/>
            <person name="Cao H."/>
            <person name="Xiong S."/>
            <person name="Wang X."/>
            <person name="Wei L."/>
            <person name="Li C."/>
            <person name="Ma Q."/>
            <person name="Ju M."/>
            <person name="Zhao R."/>
            <person name="Li G."/>
            <person name="Mu C."/>
            <person name="Tian Q."/>
            <person name="Mei H."/>
            <person name="Zhang T."/>
            <person name="Gao T."/>
            <person name="Zhang H."/>
        </authorList>
    </citation>
    <scope>NUCLEOTIDE SEQUENCE</scope>
    <source>
        <strain evidence="1">K16</strain>
    </source>
</reference>
<name>A0AAE1VSE5_9LAMI</name>
<proteinExistence type="predicted"/>
<dbReference type="AlphaFoldDB" id="A0AAE1VSE5"/>
<dbReference type="EMBL" id="JACGWL010001002">
    <property type="protein sequence ID" value="KAK4380903.1"/>
    <property type="molecule type" value="Genomic_DNA"/>
</dbReference>
<comment type="caution">
    <text evidence="1">The sequence shown here is derived from an EMBL/GenBank/DDBJ whole genome shotgun (WGS) entry which is preliminary data.</text>
</comment>
<dbReference type="Proteomes" id="UP001289374">
    <property type="component" value="Unassembled WGS sequence"/>
</dbReference>
<dbReference type="InterPro" id="IPR052343">
    <property type="entry name" value="Retrotransposon-Effector_Assoc"/>
</dbReference>
<dbReference type="PANTHER" id="PTHR46890">
    <property type="entry name" value="NON-LTR RETROLELEMENT REVERSE TRANSCRIPTASE-LIKE PROTEIN-RELATED"/>
    <property type="match status" value="1"/>
</dbReference>